<dbReference type="PROSITE" id="PS51910">
    <property type="entry name" value="GH18_2"/>
    <property type="match status" value="1"/>
</dbReference>
<dbReference type="GO" id="GO:0005975">
    <property type="term" value="P:carbohydrate metabolic process"/>
    <property type="evidence" value="ECO:0007669"/>
    <property type="project" value="InterPro"/>
</dbReference>
<dbReference type="InterPro" id="IPR052750">
    <property type="entry name" value="GH18_Chitinase"/>
</dbReference>
<evidence type="ECO:0000313" key="6">
    <source>
        <dbReference type="Proteomes" id="UP000248806"/>
    </source>
</evidence>
<dbReference type="Gene3D" id="3.20.20.80">
    <property type="entry name" value="Glycosidases"/>
    <property type="match status" value="1"/>
</dbReference>
<sequence length="400" mass="42540">MKQRTFLLPGICAVMLMIVTVSLVLWQSKDAHAQGIPARYTAPYADVTLSPPIAEAIQNGGSRFYTLAFVIDGGNCKASWAGLPLTYEPVQSIVSTVRNAGGDVIASFGGASGVELALVCPSVSALQAQYQAVIDQYHFTHLDFDIEGGALGYADKNDLRNKAIAALQRANPGLKISFTLPVMPSGLTQYGLDMLKNAVQNGVDINIVNVMAMDYYNGTTDMGQAAIDAANSTYSQLQSIIPGMSWAKIGVTPMIGVNDDRSEIFTTQDAQELVSFAQQKQLGMLSFWSIARDRACSSTGQLSPTCSGVQQSPFAFSQIFGSYGGGGGTPTTPTPTKTTTPTPTQTVTPTSTPQTTWQAGTAYKVGDRVLYNGVTYICLQAHTALPGWEPPNVPALWKPA</sequence>
<evidence type="ECO:0000256" key="2">
    <source>
        <dbReference type="SAM" id="MobiDB-lite"/>
    </source>
</evidence>
<evidence type="ECO:0000313" key="5">
    <source>
        <dbReference type="EMBL" id="PZW27945.1"/>
    </source>
</evidence>
<feature type="transmembrane region" description="Helical" evidence="3">
    <location>
        <begin position="6"/>
        <end position="26"/>
    </location>
</feature>
<name>A0A326UDU5_THEHA</name>
<dbReference type="EMBL" id="QKUF01000011">
    <property type="protein sequence ID" value="PZW27945.1"/>
    <property type="molecule type" value="Genomic_DNA"/>
</dbReference>
<dbReference type="RefSeq" id="WP_111323696.1">
    <property type="nucleotide sequence ID" value="NZ_BIFX01000003.1"/>
</dbReference>
<keyword evidence="6" id="KW-1185">Reference proteome</keyword>
<reference evidence="5 6" key="1">
    <citation type="submission" date="2018-06" db="EMBL/GenBank/DDBJ databases">
        <title>Genomic Encyclopedia of Archaeal and Bacterial Type Strains, Phase II (KMG-II): from individual species to whole genera.</title>
        <authorList>
            <person name="Goeker M."/>
        </authorList>
    </citation>
    <scope>NUCLEOTIDE SEQUENCE [LARGE SCALE GENOMIC DNA]</scope>
    <source>
        <strain evidence="5 6">ATCC BAA-1881</strain>
    </source>
</reference>
<keyword evidence="1" id="KW-0378">Hydrolase</keyword>
<dbReference type="OrthoDB" id="139764at2"/>
<evidence type="ECO:0000256" key="1">
    <source>
        <dbReference type="ARBA" id="ARBA00022801"/>
    </source>
</evidence>
<dbReference type="Gene3D" id="2.10.10.20">
    <property type="entry name" value="Carbohydrate-binding module superfamily 5/12"/>
    <property type="match status" value="1"/>
</dbReference>
<evidence type="ECO:0000259" key="4">
    <source>
        <dbReference type="PROSITE" id="PS51910"/>
    </source>
</evidence>
<dbReference type="CDD" id="cd06543">
    <property type="entry name" value="GH18_PF-ChiA-like"/>
    <property type="match status" value="1"/>
</dbReference>
<dbReference type="InterPro" id="IPR017853">
    <property type="entry name" value="GH"/>
</dbReference>
<comment type="caution">
    <text evidence="5">The sequence shown here is derived from an EMBL/GenBank/DDBJ whole genome shotgun (WGS) entry which is preliminary data.</text>
</comment>
<dbReference type="SUPFAM" id="SSF51445">
    <property type="entry name" value="(Trans)glycosidases"/>
    <property type="match status" value="1"/>
</dbReference>
<gene>
    <name evidence="5" type="ORF">EI42_03323</name>
</gene>
<dbReference type="Pfam" id="PF02839">
    <property type="entry name" value="CBM_5_12"/>
    <property type="match status" value="1"/>
</dbReference>
<dbReference type="PANTHER" id="PTHR42976">
    <property type="entry name" value="BIFUNCTIONAL CHITINASE/LYSOZYME-RELATED"/>
    <property type="match status" value="1"/>
</dbReference>
<dbReference type="InterPro" id="IPR036573">
    <property type="entry name" value="CBM_sf_5/12"/>
</dbReference>
<proteinExistence type="predicted"/>
<feature type="compositionally biased region" description="Low complexity" evidence="2">
    <location>
        <begin position="330"/>
        <end position="353"/>
    </location>
</feature>
<dbReference type="InterPro" id="IPR001223">
    <property type="entry name" value="Glyco_hydro18_cat"/>
</dbReference>
<dbReference type="GO" id="GO:0030246">
    <property type="term" value="F:carbohydrate binding"/>
    <property type="evidence" value="ECO:0007669"/>
    <property type="project" value="InterPro"/>
</dbReference>
<evidence type="ECO:0000256" key="3">
    <source>
        <dbReference type="SAM" id="Phobius"/>
    </source>
</evidence>
<dbReference type="CDD" id="cd12214">
    <property type="entry name" value="ChiA1_BD"/>
    <property type="match status" value="1"/>
</dbReference>
<feature type="domain" description="GH18" evidence="4">
    <location>
        <begin position="20"/>
        <end position="309"/>
    </location>
</feature>
<dbReference type="PANTHER" id="PTHR42976:SF1">
    <property type="entry name" value="GH18 DOMAIN-CONTAINING PROTEIN-RELATED"/>
    <property type="match status" value="1"/>
</dbReference>
<dbReference type="SUPFAM" id="SSF51055">
    <property type="entry name" value="Carbohydrate binding domain"/>
    <property type="match status" value="1"/>
</dbReference>
<dbReference type="GO" id="GO:0005576">
    <property type="term" value="C:extracellular region"/>
    <property type="evidence" value="ECO:0007669"/>
    <property type="project" value="InterPro"/>
</dbReference>
<dbReference type="Proteomes" id="UP000248806">
    <property type="component" value="Unassembled WGS sequence"/>
</dbReference>
<dbReference type="SMART" id="SM00495">
    <property type="entry name" value="ChtBD3"/>
    <property type="match status" value="1"/>
</dbReference>
<dbReference type="AlphaFoldDB" id="A0A326UDU5"/>
<keyword evidence="3" id="KW-0472">Membrane</keyword>
<protein>
    <submittedName>
        <fullName evidence="5">Chitinase</fullName>
    </submittedName>
</protein>
<accession>A0A326UDU5</accession>
<keyword evidence="3" id="KW-0812">Transmembrane</keyword>
<organism evidence="5 6">
    <name type="scientific">Thermosporothrix hazakensis</name>
    <dbReference type="NCBI Taxonomy" id="644383"/>
    <lineage>
        <taxon>Bacteria</taxon>
        <taxon>Bacillati</taxon>
        <taxon>Chloroflexota</taxon>
        <taxon>Ktedonobacteria</taxon>
        <taxon>Ktedonobacterales</taxon>
        <taxon>Thermosporotrichaceae</taxon>
        <taxon>Thermosporothrix</taxon>
    </lineage>
</organism>
<keyword evidence="3" id="KW-1133">Transmembrane helix</keyword>
<feature type="region of interest" description="Disordered" evidence="2">
    <location>
        <begin position="325"/>
        <end position="353"/>
    </location>
</feature>
<dbReference type="GO" id="GO:0004553">
    <property type="term" value="F:hydrolase activity, hydrolyzing O-glycosyl compounds"/>
    <property type="evidence" value="ECO:0007669"/>
    <property type="project" value="InterPro"/>
</dbReference>
<dbReference type="InterPro" id="IPR003610">
    <property type="entry name" value="CBM5/12"/>
</dbReference>